<dbReference type="SUPFAM" id="SSF51905">
    <property type="entry name" value="FAD/NAD(P)-binding domain"/>
    <property type="match status" value="1"/>
</dbReference>
<dbReference type="Proteomes" id="UP000503540">
    <property type="component" value="Chromosome"/>
</dbReference>
<dbReference type="RefSeq" id="WP_167477766.1">
    <property type="nucleotide sequence ID" value="NZ_CP046172.1"/>
</dbReference>
<dbReference type="KEGG" id="nah:F5544_38555"/>
<dbReference type="PANTHER" id="PTHR42877:SF4">
    <property type="entry name" value="FAD_NAD(P)-BINDING DOMAIN-CONTAINING PROTEIN-RELATED"/>
    <property type="match status" value="1"/>
</dbReference>
<dbReference type="PANTHER" id="PTHR42877">
    <property type="entry name" value="L-ORNITHINE N(5)-MONOOXYGENASE-RELATED"/>
    <property type="match status" value="1"/>
</dbReference>
<evidence type="ECO:0000313" key="3">
    <source>
        <dbReference type="Proteomes" id="UP000503540"/>
    </source>
</evidence>
<protein>
    <submittedName>
        <fullName evidence="2">NAD(P)-binding protein</fullName>
    </submittedName>
</protein>
<evidence type="ECO:0000259" key="1">
    <source>
        <dbReference type="Pfam" id="PF07992"/>
    </source>
</evidence>
<keyword evidence="3" id="KW-1185">Reference proteome</keyword>
<sequence>MSAPRDVGPSVLIVGAGFGGLAMAAELARHGLRNFVVLEKSAAAGGVWCDNTYPGAGCDIPSPYYSYSFAPNTEWPRRFSLQPDIQRYIDGVIDAYDLRPHLRFGIEVTAAAFDAETATWHIETDSGESFEADVFVPATGVLSRPVLPGIQGRESFEGKAFHSARWDHDYDLTGKRVAVIGTGASAVQFIPRIQPQVARLTVFQRSAPHIIPKPDTEYGRLHQRAFRVLPLLLSVERAGFWGVGELMTAAILGNRPIAAALQWLSEYHLRRQVPDPALRATLTPDHPIGCKRILFANNYYPALAQPNVEVTTERISEITPRGVRTVDGVHHEVDAIIYGTGFAAQEPLAPMRIRGLDALDLHERWSGGARAYHGIAVPGFPNMFLVYGPNTSLGAGSIVFMHERQARYIRQLIEHLAAHRDSALEVRADVERRYDDEIQRRLQHTAWTGCASWYRNANGRVTANWPGTVTEYHRRTRKVDFADFHHVPAGPAALPESSAVVTEIR</sequence>
<dbReference type="PRINTS" id="PR00411">
    <property type="entry name" value="PNDRDTASEI"/>
</dbReference>
<dbReference type="InterPro" id="IPR023753">
    <property type="entry name" value="FAD/NAD-binding_dom"/>
</dbReference>
<accession>A0A6G9YRL1</accession>
<dbReference type="InterPro" id="IPR051209">
    <property type="entry name" value="FAD-bind_Monooxygenase_sf"/>
</dbReference>
<feature type="domain" description="FAD/NAD(P)-binding" evidence="1">
    <location>
        <begin position="10"/>
        <end position="190"/>
    </location>
</feature>
<organism evidence="2 3">
    <name type="scientific">Nocardia arthritidis</name>
    <dbReference type="NCBI Taxonomy" id="228602"/>
    <lineage>
        <taxon>Bacteria</taxon>
        <taxon>Bacillati</taxon>
        <taxon>Actinomycetota</taxon>
        <taxon>Actinomycetes</taxon>
        <taxon>Mycobacteriales</taxon>
        <taxon>Nocardiaceae</taxon>
        <taxon>Nocardia</taxon>
    </lineage>
</organism>
<gene>
    <name evidence="2" type="ORF">F5544_38555</name>
</gene>
<dbReference type="EMBL" id="CP046172">
    <property type="protein sequence ID" value="QIS15533.1"/>
    <property type="molecule type" value="Genomic_DNA"/>
</dbReference>
<proteinExistence type="predicted"/>
<dbReference type="AlphaFoldDB" id="A0A6G9YRL1"/>
<name>A0A6G9YRL1_9NOCA</name>
<dbReference type="Pfam" id="PF07992">
    <property type="entry name" value="Pyr_redox_2"/>
    <property type="match status" value="1"/>
</dbReference>
<dbReference type="GO" id="GO:0016491">
    <property type="term" value="F:oxidoreductase activity"/>
    <property type="evidence" value="ECO:0007669"/>
    <property type="project" value="InterPro"/>
</dbReference>
<dbReference type="InterPro" id="IPR036188">
    <property type="entry name" value="FAD/NAD-bd_sf"/>
</dbReference>
<dbReference type="Gene3D" id="3.50.50.60">
    <property type="entry name" value="FAD/NAD(P)-binding domain"/>
    <property type="match status" value="2"/>
</dbReference>
<evidence type="ECO:0000313" key="2">
    <source>
        <dbReference type="EMBL" id="QIS15533.1"/>
    </source>
</evidence>
<reference evidence="2 3" key="1">
    <citation type="journal article" date="2019" name="ACS Chem. Biol.">
        <title>Identification and Mobilization of a Cryptic Antibiotic Biosynthesis Gene Locus from a Human-Pathogenic Nocardia Isolate.</title>
        <authorList>
            <person name="Herisse M."/>
            <person name="Ishida K."/>
            <person name="Porter J.L."/>
            <person name="Howden B."/>
            <person name="Hertweck C."/>
            <person name="Stinear T.P."/>
            <person name="Pidot S.J."/>
        </authorList>
    </citation>
    <scope>NUCLEOTIDE SEQUENCE [LARGE SCALE GENOMIC DNA]</scope>
    <source>
        <strain evidence="2 3">AUSMDU00012717</strain>
    </source>
</reference>